<keyword evidence="4" id="KW-1185">Reference proteome</keyword>
<dbReference type="AlphaFoldDB" id="A0A1M5FKQ3"/>
<dbReference type="PANTHER" id="PTHR46331">
    <property type="entry name" value="VALACYCLOVIR HYDROLASE"/>
    <property type="match status" value="1"/>
</dbReference>
<evidence type="ECO:0000313" key="4">
    <source>
        <dbReference type="Proteomes" id="UP000184516"/>
    </source>
</evidence>
<dbReference type="EMBL" id="FQWB01000001">
    <property type="protein sequence ID" value="SHF92110.1"/>
    <property type="molecule type" value="Genomic_DNA"/>
</dbReference>
<feature type="domain" description="AB hydrolase-1" evidence="2">
    <location>
        <begin position="62"/>
        <end position="201"/>
    </location>
</feature>
<dbReference type="RefSeq" id="WP_084546089.1">
    <property type="nucleotide sequence ID" value="NZ_FQWB01000001.1"/>
</dbReference>
<reference evidence="4" key="1">
    <citation type="submission" date="2016-11" db="EMBL/GenBank/DDBJ databases">
        <authorList>
            <person name="Varghese N."/>
            <person name="Submissions S."/>
        </authorList>
    </citation>
    <scope>NUCLEOTIDE SEQUENCE [LARGE SCALE GENOMIC DNA]</scope>
    <source>
        <strain evidence="4">DSM 19978</strain>
    </source>
</reference>
<dbReference type="SUPFAM" id="SSF53474">
    <property type="entry name" value="alpha/beta-Hydrolases"/>
    <property type="match status" value="1"/>
</dbReference>
<name>A0A1M5FKQ3_9FLAO</name>
<organism evidence="3 4">
    <name type="scientific">Flavobacterium fluvii</name>
    <dbReference type="NCBI Taxonomy" id="468056"/>
    <lineage>
        <taxon>Bacteria</taxon>
        <taxon>Pseudomonadati</taxon>
        <taxon>Bacteroidota</taxon>
        <taxon>Flavobacteriia</taxon>
        <taxon>Flavobacteriales</taxon>
        <taxon>Flavobacteriaceae</taxon>
        <taxon>Flavobacterium</taxon>
    </lineage>
</organism>
<dbReference type="Proteomes" id="UP000184516">
    <property type="component" value="Unassembled WGS sequence"/>
</dbReference>
<dbReference type="Pfam" id="PF00561">
    <property type="entry name" value="Abhydrolase_1"/>
    <property type="match status" value="1"/>
</dbReference>
<evidence type="ECO:0000313" key="3">
    <source>
        <dbReference type="EMBL" id="SHF92110.1"/>
    </source>
</evidence>
<dbReference type="Gene3D" id="3.40.50.1820">
    <property type="entry name" value="alpha/beta hydrolase"/>
    <property type="match status" value="1"/>
</dbReference>
<accession>A0A1M5FKQ3</accession>
<dbReference type="OrthoDB" id="9796770at2"/>
<gene>
    <name evidence="3" type="ORF">SAMN05443549_101833</name>
</gene>
<protein>
    <submittedName>
        <fullName evidence="3">Pimeloyl-ACP methyl ester carboxylesterase</fullName>
    </submittedName>
</protein>
<proteinExistence type="predicted"/>
<dbReference type="PANTHER" id="PTHR46331:SF2">
    <property type="entry name" value="VALACYCLOVIR HYDROLASE"/>
    <property type="match status" value="1"/>
</dbReference>
<sequence length="331" mass="38129">MKRTVSLLLIITLFCSFNLQSHEKSISRNRENKTAKIDSTFTIEIGGIRQFIQIKTDDSTKPVLLFLAGGPGGSMMNSAHKYTKKLKDKFTIVQWDQRDAGKTLELNKSPVQPSVAQMEKDTYEVIEFILKKLKKEKIYLAGCSFGNILGFHIVEKHPEVLHAYLAMNPVVSQLESERLLLARLKEVYKNNEKALAELSSVKMPHETANDLFYVRKWLFVMDGNHAATKDGFKNFFFKWSKTWFPVMQELMDIDLPKTLTEVKCPVYFFLGKEDIQTSTAVAEKYFNAIKAPKKGLYLFERSRHSIQETEPEKFQKIIIEDILAKNTDEKI</sequence>
<evidence type="ECO:0000256" key="1">
    <source>
        <dbReference type="SAM" id="SignalP"/>
    </source>
</evidence>
<dbReference type="STRING" id="468056.SAMN05443549_101833"/>
<dbReference type="InterPro" id="IPR029058">
    <property type="entry name" value="AB_hydrolase_fold"/>
</dbReference>
<dbReference type="GO" id="GO:0017171">
    <property type="term" value="F:serine hydrolase activity"/>
    <property type="evidence" value="ECO:0007669"/>
    <property type="project" value="TreeGrafter"/>
</dbReference>
<feature type="chain" id="PRO_5013087240" evidence="1">
    <location>
        <begin position="22"/>
        <end position="331"/>
    </location>
</feature>
<feature type="signal peptide" evidence="1">
    <location>
        <begin position="1"/>
        <end position="21"/>
    </location>
</feature>
<evidence type="ECO:0000259" key="2">
    <source>
        <dbReference type="Pfam" id="PF00561"/>
    </source>
</evidence>
<keyword evidence="1" id="KW-0732">Signal</keyword>
<dbReference type="InterPro" id="IPR000073">
    <property type="entry name" value="AB_hydrolase_1"/>
</dbReference>